<keyword evidence="2" id="KW-0472">Membrane</keyword>
<dbReference type="EMBL" id="JBHLZU010000011">
    <property type="protein sequence ID" value="MFB9905206.1"/>
    <property type="molecule type" value="Genomic_DNA"/>
</dbReference>
<keyword evidence="2" id="KW-0812">Transmembrane</keyword>
<dbReference type="RefSeq" id="WP_377852517.1">
    <property type="nucleotide sequence ID" value="NZ_JBHLZU010000011.1"/>
</dbReference>
<evidence type="ECO:0000256" key="2">
    <source>
        <dbReference type="SAM" id="Phobius"/>
    </source>
</evidence>
<keyword evidence="4" id="KW-1185">Reference proteome</keyword>
<sequence length="174" mass="18717">MSSASDSGLPRAPEIDDHRPAPRPPREVVISFWAWIATAVLEVALIPLVISDRSLLADEALSEERASAVLRGETLELDSGLLRIGAGIAIGLVCVAVLALAAAYVWFAVRMRAGRRWARGVLVVLTLVSAVSSFWADTDWYGMSMVALSVFAALLMTMPTANGYFAECRLRGQA</sequence>
<reference evidence="3 4" key="1">
    <citation type="submission" date="2024-09" db="EMBL/GenBank/DDBJ databases">
        <authorList>
            <person name="Sun Q."/>
            <person name="Mori K."/>
        </authorList>
    </citation>
    <scope>NUCLEOTIDE SEQUENCE [LARGE SCALE GENOMIC DNA]</scope>
    <source>
        <strain evidence="3 4">TBRC 7907</strain>
    </source>
</reference>
<feature type="compositionally biased region" description="Basic and acidic residues" evidence="1">
    <location>
        <begin position="13"/>
        <end position="22"/>
    </location>
</feature>
<name>A0ABV5ZZT6_9PSEU</name>
<comment type="caution">
    <text evidence="3">The sequence shown here is derived from an EMBL/GenBank/DDBJ whole genome shotgun (WGS) entry which is preliminary data.</text>
</comment>
<feature type="transmembrane region" description="Helical" evidence="2">
    <location>
        <begin position="117"/>
        <end position="136"/>
    </location>
</feature>
<evidence type="ECO:0000313" key="3">
    <source>
        <dbReference type="EMBL" id="MFB9905206.1"/>
    </source>
</evidence>
<feature type="region of interest" description="Disordered" evidence="1">
    <location>
        <begin position="1"/>
        <end position="22"/>
    </location>
</feature>
<keyword evidence="2" id="KW-1133">Transmembrane helix</keyword>
<feature type="transmembrane region" description="Helical" evidence="2">
    <location>
        <begin position="28"/>
        <end position="50"/>
    </location>
</feature>
<protein>
    <submittedName>
        <fullName evidence="3">Uncharacterized protein</fullName>
    </submittedName>
</protein>
<accession>A0ABV5ZZT6</accession>
<evidence type="ECO:0000313" key="4">
    <source>
        <dbReference type="Proteomes" id="UP001589693"/>
    </source>
</evidence>
<gene>
    <name evidence="3" type="ORF">ACFFQA_14815</name>
</gene>
<organism evidence="3 4">
    <name type="scientific">Allokutzneria oryzae</name>
    <dbReference type="NCBI Taxonomy" id="1378989"/>
    <lineage>
        <taxon>Bacteria</taxon>
        <taxon>Bacillati</taxon>
        <taxon>Actinomycetota</taxon>
        <taxon>Actinomycetes</taxon>
        <taxon>Pseudonocardiales</taxon>
        <taxon>Pseudonocardiaceae</taxon>
        <taxon>Allokutzneria</taxon>
    </lineage>
</organism>
<feature type="transmembrane region" description="Helical" evidence="2">
    <location>
        <begin position="84"/>
        <end position="105"/>
    </location>
</feature>
<feature type="transmembrane region" description="Helical" evidence="2">
    <location>
        <begin position="142"/>
        <end position="165"/>
    </location>
</feature>
<evidence type="ECO:0000256" key="1">
    <source>
        <dbReference type="SAM" id="MobiDB-lite"/>
    </source>
</evidence>
<dbReference type="Proteomes" id="UP001589693">
    <property type="component" value="Unassembled WGS sequence"/>
</dbReference>
<proteinExistence type="predicted"/>